<dbReference type="Gene3D" id="3.90.1200.10">
    <property type="match status" value="1"/>
</dbReference>
<keyword evidence="3" id="KW-1185">Reference proteome</keyword>
<name>A0A516PUN5_9ACTN</name>
<evidence type="ECO:0000259" key="1">
    <source>
        <dbReference type="Pfam" id="PF01636"/>
    </source>
</evidence>
<dbReference type="InterPro" id="IPR002575">
    <property type="entry name" value="Aminoglycoside_PTrfase"/>
</dbReference>
<organism evidence="2 3">
    <name type="scientific">Microlunatus elymi</name>
    <dbReference type="NCBI Taxonomy" id="2596828"/>
    <lineage>
        <taxon>Bacteria</taxon>
        <taxon>Bacillati</taxon>
        <taxon>Actinomycetota</taxon>
        <taxon>Actinomycetes</taxon>
        <taxon>Propionibacteriales</taxon>
        <taxon>Propionibacteriaceae</taxon>
        <taxon>Microlunatus</taxon>
    </lineage>
</organism>
<dbReference type="EMBL" id="CP041692">
    <property type="protein sequence ID" value="QDP94914.1"/>
    <property type="molecule type" value="Genomic_DNA"/>
</dbReference>
<evidence type="ECO:0000313" key="3">
    <source>
        <dbReference type="Proteomes" id="UP000319263"/>
    </source>
</evidence>
<dbReference type="GO" id="GO:0016740">
    <property type="term" value="F:transferase activity"/>
    <property type="evidence" value="ECO:0007669"/>
    <property type="project" value="UniProtKB-KW"/>
</dbReference>
<dbReference type="AlphaFoldDB" id="A0A516PUN5"/>
<dbReference type="KEGG" id="mik:FOE78_02370"/>
<dbReference type="Pfam" id="PF01636">
    <property type="entry name" value="APH"/>
    <property type="match status" value="1"/>
</dbReference>
<dbReference type="RefSeq" id="WP_143984899.1">
    <property type="nucleotide sequence ID" value="NZ_CP041692.1"/>
</dbReference>
<evidence type="ECO:0000313" key="2">
    <source>
        <dbReference type="EMBL" id="QDP94914.1"/>
    </source>
</evidence>
<protein>
    <submittedName>
        <fullName evidence="2">Aminoglycoside phosphotransferase family protein</fullName>
    </submittedName>
</protein>
<reference evidence="2 3" key="1">
    <citation type="submission" date="2019-07" db="EMBL/GenBank/DDBJ databases">
        <title>Microlunatus dokdonensis sp. nov. isolated from the rhizospheric soil of the wild plant Elymus tsukushiensis.</title>
        <authorList>
            <person name="Ghim S.-Y."/>
            <person name="Hwang Y.-J."/>
            <person name="Son J.-S."/>
            <person name="Shin J.-H."/>
        </authorList>
    </citation>
    <scope>NUCLEOTIDE SEQUENCE [LARGE SCALE GENOMIC DNA]</scope>
    <source>
        <strain evidence="2 3">KUDC0627</strain>
    </source>
</reference>
<gene>
    <name evidence="2" type="ORF">FOE78_02370</name>
</gene>
<dbReference type="Proteomes" id="UP000319263">
    <property type="component" value="Chromosome"/>
</dbReference>
<feature type="domain" description="Aminoglycoside phosphotransferase" evidence="1">
    <location>
        <begin position="126"/>
        <end position="185"/>
    </location>
</feature>
<proteinExistence type="predicted"/>
<keyword evidence="2" id="KW-0808">Transferase</keyword>
<accession>A0A516PUN5</accession>
<dbReference type="SUPFAM" id="SSF56112">
    <property type="entry name" value="Protein kinase-like (PK-like)"/>
    <property type="match status" value="1"/>
</dbReference>
<dbReference type="InterPro" id="IPR011009">
    <property type="entry name" value="Kinase-like_dom_sf"/>
</dbReference>
<dbReference type="OrthoDB" id="236897at2"/>
<sequence length="276" mass="30708">MTARPDPDRPHDHEIPLAGGFVNDVVRVGDTVRRTSGPWTPAVHALLRHLEEVGFAESPRVLGIDDLGREVLSYLPGETMPWTNWPRVLCDDDGVAQLGRLLRRYHDAVSDFRPPPGAVWRNPLAGPGEIIRHGDFSPFNTTWVDDTVVGLIDWDFARPGRRIDDLAYLAWQLVPLQPEGRRKEYGLDSRLDLPGRLSVLCDAYGGDYSPAEVVAAAIDVIEAERGDTAELATWGLQPWVRFADDGSLQAFAAEARWLRRTRDFWAGNGGEVPCPD</sequence>